<comment type="caution">
    <text evidence="2">The sequence shown here is derived from an EMBL/GenBank/DDBJ whole genome shotgun (WGS) entry which is preliminary data.</text>
</comment>
<feature type="region of interest" description="Disordered" evidence="1">
    <location>
        <begin position="22"/>
        <end position="60"/>
    </location>
</feature>
<accession>A0A9P4N7R7</accession>
<keyword evidence="3" id="KW-1185">Reference proteome</keyword>
<dbReference type="AlphaFoldDB" id="A0A9P4N7R7"/>
<evidence type="ECO:0000256" key="1">
    <source>
        <dbReference type="SAM" id="MobiDB-lite"/>
    </source>
</evidence>
<dbReference type="EMBL" id="ML986593">
    <property type="protein sequence ID" value="KAF2267164.1"/>
    <property type="molecule type" value="Genomic_DNA"/>
</dbReference>
<gene>
    <name evidence="2" type="ORF">CC78DRAFT_541836</name>
</gene>
<protein>
    <submittedName>
        <fullName evidence="2">Uncharacterized protein</fullName>
    </submittedName>
</protein>
<name>A0A9P4N7R7_9PLEO</name>
<organism evidence="2 3">
    <name type="scientific">Lojkania enalia</name>
    <dbReference type="NCBI Taxonomy" id="147567"/>
    <lineage>
        <taxon>Eukaryota</taxon>
        <taxon>Fungi</taxon>
        <taxon>Dikarya</taxon>
        <taxon>Ascomycota</taxon>
        <taxon>Pezizomycotina</taxon>
        <taxon>Dothideomycetes</taxon>
        <taxon>Pleosporomycetidae</taxon>
        <taxon>Pleosporales</taxon>
        <taxon>Pleosporales incertae sedis</taxon>
        <taxon>Lojkania</taxon>
    </lineage>
</organism>
<dbReference type="OrthoDB" id="3799764at2759"/>
<evidence type="ECO:0000313" key="2">
    <source>
        <dbReference type="EMBL" id="KAF2267164.1"/>
    </source>
</evidence>
<evidence type="ECO:0000313" key="3">
    <source>
        <dbReference type="Proteomes" id="UP000800093"/>
    </source>
</evidence>
<reference evidence="3" key="1">
    <citation type="journal article" date="2020" name="Stud. Mycol.">
        <title>101 Dothideomycetes genomes: A test case for predicting lifestyles and emergence of pathogens.</title>
        <authorList>
            <person name="Haridas S."/>
            <person name="Albert R."/>
            <person name="Binder M."/>
            <person name="Bloem J."/>
            <person name="LaButti K."/>
            <person name="Salamov A."/>
            <person name="Andreopoulos B."/>
            <person name="Baker S."/>
            <person name="Barry K."/>
            <person name="Bills G."/>
            <person name="Bluhm B."/>
            <person name="Cannon C."/>
            <person name="Castanera R."/>
            <person name="Culley D."/>
            <person name="Daum C."/>
            <person name="Ezra D."/>
            <person name="Gonzalez J."/>
            <person name="Henrissat B."/>
            <person name="Kuo A."/>
            <person name="Liang C."/>
            <person name="Lipzen A."/>
            <person name="Lutzoni F."/>
            <person name="Magnuson J."/>
            <person name="Mondo S."/>
            <person name="Nolan M."/>
            <person name="Ohm R."/>
            <person name="Pangilinan J."/>
            <person name="Park H.-J."/>
            <person name="Ramirez L."/>
            <person name="Alfaro M."/>
            <person name="Sun H."/>
            <person name="Tritt A."/>
            <person name="Yoshinaga Y."/>
            <person name="Zwiers L.-H."/>
            <person name="Turgeon B."/>
            <person name="Goodwin S."/>
            <person name="Spatafora J."/>
            <person name="Crous P."/>
            <person name="Grigoriev I."/>
        </authorList>
    </citation>
    <scope>NUCLEOTIDE SEQUENCE [LARGE SCALE GENOMIC DNA]</scope>
    <source>
        <strain evidence="3">CBS 304.66</strain>
    </source>
</reference>
<dbReference type="Proteomes" id="UP000800093">
    <property type="component" value="Unassembled WGS sequence"/>
</dbReference>
<sequence>MHFLTISLVLVTHGNNVESRRFRFNDPETPQNPPLKPFNDPTGPANPVHPSGDNTHSNLLMQNGISKNMNVLEETLEGIWIVTPTTTLPVTSFAACTSYASTLSRCATDTTSFFSLDPTAQASCACYETITPSSCTRDETTTVFPTLARTGFDNAASACFDYFRIQGYENVAKALSGTTGNKTVLGAGFCKNIDLDLKKKSNFSTAVGLAPTGASQAHHICASLLDFDNPTGGSRGLTLRAFDRAVFFTAPVIAIEVSYLLFS</sequence>
<proteinExistence type="predicted"/>